<evidence type="ECO:0000313" key="5">
    <source>
        <dbReference type="Proteomes" id="UP000440578"/>
    </source>
</evidence>
<gene>
    <name evidence="4" type="primary">WDY_3</name>
    <name evidence="4" type="ORF">FJT64_024071</name>
</gene>
<dbReference type="InterPro" id="IPR001680">
    <property type="entry name" value="WD40_rpt"/>
</dbReference>
<feature type="region of interest" description="Disordered" evidence="3">
    <location>
        <begin position="322"/>
        <end position="382"/>
    </location>
</feature>
<dbReference type="PANTHER" id="PTHR44324:SF3">
    <property type="entry name" value="WD REPEAT-CONTAINING PROTEIN 49-LIKE"/>
    <property type="match status" value="1"/>
</dbReference>
<keyword evidence="1" id="KW-0677">Repeat</keyword>
<dbReference type="SMART" id="SM00320">
    <property type="entry name" value="WD40"/>
    <property type="match status" value="3"/>
</dbReference>
<accession>A0A6A4WFP0</accession>
<protein>
    <submittedName>
        <fullName evidence="4">WD repeat-containing protein on Y chromosome</fullName>
    </submittedName>
</protein>
<dbReference type="OrthoDB" id="691673at2759"/>
<evidence type="ECO:0000256" key="2">
    <source>
        <dbReference type="PROSITE-ProRule" id="PRU00221"/>
    </source>
</evidence>
<dbReference type="AlphaFoldDB" id="A0A6A4WFP0"/>
<keyword evidence="2" id="KW-0853">WD repeat</keyword>
<dbReference type="Proteomes" id="UP000440578">
    <property type="component" value="Unassembled WGS sequence"/>
</dbReference>
<evidence type="ECO:0000313" key="4">
    <source>
        <dbReference type="EMBL" id="KAF0304029.1"/>
    </source>
</evidence>
<dbReference type="PANTHER" id="PTHR44324">
    <property type="entry name" value="WD40 REPEAT DOMAIN 95"/>
    <property type="match status" value="1"/>
</dbReference>
<evidence type="ECO:0000256" key="3">
    <source>
        <dbReference type="SAM" id="MobiDB-lite"/>
    </source>
</evidence>
<comment type="caution">
    <text evidence="4">The sequence shown here is derived from an EMBL/GenBank/DDBJ whole genome shotgun (WGS) entry which is preliminary data.</text>
</comment>
<dbReference type="PROSITE" id="PS50082">
    <property type="entry name" value="WD_REPEATS_2"/>
    <property type="match status" value="2"/>
</dbReference>
<organism evidence="4 5">
    <name type="scientific">Amphibalanus amphitrite</name>
    <name type="common">Striped barnacle</name>
    <name type="synonym">Balanus amphitrite</name>
    <dbReference type="NCBI Taxonomy" id="1232801"/>
    <lineage>
        <taxon>Eukaryota</taxon>
        <taxon>Metazoa</taxon>
        <taxon>Ecdysozoa</taxon>
        <taxon>Arthropoda</taxon>
        <taxon>Crustacea</taxon>
        <taxon>Multicrustacea</taxon>
        <taxon>Cirripedia</taxon>
        <taxon>Thoracica</taxon>
        <taxon>Thoracicalcarea</taxon>
        <taxon>Balanomorpha</taxon>
        <taxon>Balanoidea</taxon>
        <taxon>Balanidae</taxon>
        <taxon>Amphibalaninae</taxon>
        <taxon>Amphibalanus</taxon>
    </lineage>
</organism>
<keyword evidence="5" id="KW-1185">Reference proteome</keyword>
<feature type="repeat" description="WD" evidence="2">
    <location>
        <begin position="69"/>
        <end position="94"/>
    </location>
</feature>
<dbReference type="Pfam" id="PF00400">
    <property type="entry name" value="WD40"/>
    <property type="match status" value="2"/>
</dbReference>
<feature type="compositionally biased region" description="Polar residues" evidence="3">
    <location>
        <begin position="363"/>
        <end position="382"/>
    </location>
</feature>
<dbReference type="InterPro" id="IPR051242">
    <property type="entry name" value="WD-EF-hand_domain"/>
</dbReference>
<dbReference type="InterPro" id="IPR015943">
    <property type="entry name" value="WD40/YVTN_repeat-like_dom_sf"/>
</dbReference>
<dbReference type="InterPro" id="IPR036322">
    <property type="entry name" value="WD40_repeat_dom_sf"/>
</dbReference>
<proteinExistence type="predicted"/>
<evidence type="ECO:0000256" key="1">
    <source>
        <dbReference type="ARBA" id="ARBA00022737"/>
    </source>
</evidence>
<sequence length="382" mass="42049">MPTLEMSEHSGHVQLVTLRSRHTSPVTSIGFCAKNQTVISSAEDDVSSVIMQQLNSRWKDYVFAVPKGVRVLDFSWRRQLLVTGGEDRLVRLWNPVVTARPVATLTGHYSRIVDVAMHEFQAAVISVDMDAVVNVWDADEHVLLQSILLAWPPERRLLQAEFGARSIVTSTPHHRSVLVLSSDVVNQLLVRQPCRRRPPDGPGAGRQQASSSPEEEERSEQEERAAIESYLRAMAEAEPTYFEVSIPAIPRPARNNLVTNRLLGRQEDATQLVRDCTPFKALRLHPLAPLPEPAGLIVSTRMRRLGLLCNSLEEVLEMKLPTGRPGASVSGSGSGAHSKSSSLSSSVLTLQRQKQRRRDISRASLSGVSEGSSLTVGSNHSS</sequence>
<feature type="repeat" description="WD" evidence="2">
    <location>
        <begin position="105"/>
        <end position="146"/>
    </location>
</feature>
<feature type="region of interest" description="Disordered" evidence="3">
    <location>
        <begin position="192"/>
        <end position="223"/>
    </location>
</feature>
<dbReference type="Gene3D" id="2.130.10.10">
    <property type="entry name" value="YVTN repeat-like/Quinoprotein amine dehydrogenase"/>
    <property type="match status" value="1"/>
</dbReference>
<dbReference type="SUPFAM" id="SSF50978">
    <property type="entry name" value="WD40 repeat-like"/>
    <property type="match status" value="1"/>
</dbReference>
<dbReference type="EMBL" id="VIIS01000886">
    <property type="protein sequence ID" value="KAF0304029.1"/>
    <property type="molecule type" value="Genomic_DNA"/>
</dbReference>
<reference evidence="4 5" key="1">
    <citation type="submission" date="2019-07" db="EMBL/GenBank/DDBJ databases">
        <title>Draft genome assembly of a fouling barnacle, Amphibalanus amphitrite (Darwin, 1854): The first reference genome for Thecostraca.</title>
        <authorList>
            <person name="Kim W."/>
        </authorList>
    </citation>
    <scope>NUCLEOTIDE SEQUENCE [LARGE SCALE GENOMIC DNA]</scope>
    <source>
        <strain evidence="4">SNU_AA5</strain>
        <tissue evidence="4">Soma without cirri and trophi</tissue>
    </source>
</reference>
<name>A0A6A4WFP0_AMPAM</name>
<feature type="compositionally biased region" description="Low complexity" evidence="3">
    <location>
        <begin position="326"/>
        <end position="348"/>
    </location>
</feature>